<evidence type="ECO:0000313" key="1">
    <source>
        <dbReference type="EMBL" id="JAH74876.1"/>
    </source>
</evidence>
<sequence length="49" mass="5600">MSTSSGQTVYSHLCLHHTSKPIATFDFKDEEYQKRSGASQIKRLHTMTD</sequence>
<dbReference type="AlphaFoldDB" id="A0A0E9VA37"/>
<organism evidence="1">
    <name type="scientific">Anguilla anguilla</name>
    <name type="common">European freshwater eel</name>
    <name type="synonym">Muraena anguilla</name>
    <dbReference type="NCBI Taxonomy" id="7936"/>
    <lineage>
        <taxon>Eukaryota</taxon>
        <taxon>Metazoa</taxon>
        <taxon>Chordata</taxon>
        <taxon>Craniata</taxon>
        <taxon>Vertebrata</taxon>
        <taxon>Euteleostomi</taxon>
        <taxon>Actinopterygii</taxon>
        <taxon>Neopterygii</taxon>
        <taxon>Teleostei</taxon>
        <taxon>Anguilliformes</taxon>
        <taxon>Anguillidae</taxon>
        <taxon>Anguilla</taxon>
    </lineage>
</organism>
<name>A0A0E9VA37_ANGAN</name>
<accession>A0A0E9VA37</accession>
<reference evidence="1" key="2">
    <citation type="journal article" date="2015" name="Fish Shellfish Immunol.">
        <title>Early steps in the European eel (Anguilla anguilla)-Vibrio vulnificus interaction in the gills: Role of the RtxA13 toxin.</title>
        <authorList>
            <person name="Callol A."/>
            <person name="Pajuelo D."/>
            <person name="Ebbesson L."/>
            <person name="Teles M."/>
            <person name="MacKenzie S."/>
            <person name="Amaro C."/>
        </authorList>
    </citation>
    <scope>NUCLEOTIDE SEQUENCE</scope>
</reference>
<proteinExistence type="predicted"/>
<reference evidence="1" key="1">
    <citation type="submission" date="2014-11" db="EMBL/GenBank/DDBJ databases">
        <authorList>
            <person name="Amaro Gonzalez C."/>
        </authorList>
    </citation>
    <scope>NUCLEOTIDE SEQUENCE</scope>
</reference>
<dbReference type="EMBL" id="GBXM01033701">
    <property type="protein sequence ID" value="JAH74876.1"/>
    <property type="molecule type" value="Transcribed_RNA"/>
</dbReference>
<protein>
    <submittedName>
        <fullName evidence="1">Uncharacterized protein</fullName>
    </submittedName>
</protein>